<evidence type="ECO:0000313" key="4">
    <source>
        <dbReference type="EMBL" id="NLR21172.1"/>
    </source>
</evidence>
<gene>
    <name evidence="4" type="ORF">F9Y85_07540</name>
    <name evidence="5" type="ORF">R5H13_22190</name>
</gene>
<dbReference type="PANTHER" id="PTHR44591:SF23">
    <property type="entry name" value="CHEY SUBFAMILY"/>
    <property type="match status" value="1"/>
</dbReference>
<dbReference type="InterPro" id="IPR011006">
    <property type="entry name" value="CheY-like_superfamily"/>
</dbReference>
<evidence type="ECO:0000259" key="3">
    <source>
        <dbReference type="PROSITE" id="PS50110"/>
    </source>
</evidence>
<dbReference type="GeneID" id="98338402"/>
<protein>
    <submittedName>
        <fullName evidence="4">Response regulator</fullName>
    </submittedName>
</protein>
<dbReference type="Proteomes" id="UP001304419">
    <property type="component" value="Chromosome 2"/>
</dbReference>
<dbReference type="PROSITE" id="PS50110">
    <property type="entry name" value="RESPONSE_REGULATORY"/>
    <property type="match status" value="1"/>
</dbReference>
<reference evidence="5 7" key="2">
    <citation type="submission" date="2023-10" db="EMBL/GenBank/DDBJ databases">
        <title>To unveil natural product biosynthetic capacity in Pseudoalteromonas.</title>
        <authorList>
            <person name="Wang J."/>
        </authorList>
    </citation>
    <scope>NUCLEOTIDE SEQUENCE [LARGE SCALE GENOMIC DNA]</scope>
    <source>
        <strain evidence="5 7">DSM 15914</strain>
    </source>
</reference>
<sequence length="299" mass="33608">MKILLVDDSAATLEIIRRGLVRFRYRKLLIKKAQSAKEALKIIGSWHPDIVLTDWHMPDISGLALVKAIKQKQLDVTMAMVTTVDDREQIKLALDYGAAFVLSKPFADDDLHNKIMPLVKAAEESSKTREIHTLHKGVPLPQVGQLEKLMNKHIDTELRLYQVHQMEYNPDNLPCVMVAYEDPSSQKVRAIGIFDVYSVCVLAASTGNLTDQAGFEAIHQHQITDDMLSACHSALNSTSYAFLDGITRRSLRVKTLQLVTKPFPKLKRLYKSAANMRIDLCCQRPNMAQGKILLVGFLS</sequence>
<dbReference type="InterPro" id="IPR001789">
    <property type="entry name" value="Sig_transdc_resp-reg_receiver"/>
</dbReference>
<feature type="domain" description="Response regulatory" evidence="3">
    <location>
        <begin position="2"/>
        <end position="119"/>
    </location>
</feature>
<evidence type="ECO:0000313" key="7">
    <source>
        <dbReference type="Proteomes" id="UP001304419"/>
    </source>
</evidence>
<dbReference type="EMBL" id="WEIA01000003">
    <property type="protein sequence ID" value="NLR21172.1"/>
    <property type="molecule type" value="Genomic_DNA"/>
</dbReference>
<organism evidence="4 6">
    <name type="scientific">Pseudoalteromonas maricaloris</name>
    <dbReference type="NCBI Taxonomy" id="184924"/>
    <lineage>
        <taxon>Bacteria</taxon>
        <taxon>Pseudomonadati</taxon>
        <taxon>Pseudomonadota</taxon>
        <taxon>Gammaproteobacteria</taxon>
        <taxon>Alteromonadales</taxon>
        <taxon>Pseudoalteromonadaceae</taxon>
        <taxon>Pseudoalteromonas</taxon>
    </lineage>
</organism>
<feature type="modified residue" description="4-aspartylphosphate" evidence="2">
    <location>
        <position position="54"/>
    </location>
</feature>
<dbReference type="CDD" id="cd00156">
    <property type="entry name" value="REC"/>
    <property type="match status" value="1"/>
</dbReference>
<dbReference type="GO" id="GO:0000160">
    <property type="term" value="P:phosphorelay signal transduction system"/>
    <property type="evidence" value="ECO:0007669"/>
    <property type="project" value="InterPro"/>
</dbReference>
<dbReference type="PANTHER" id="PTHR44591">
    <property type="entry name" value="STRESS RESPONSE REGULATOR PROTEIN 1"/>
    <property type="match status" value="1"/>
</dbReference>
<dbReference type="RefSeq" id="WP_130127548.1">
    <property type="nucleotide sequence ID" value="NZ_CBCSDF010000017.1"/>
</dbReference>
<dbReference type="SUPFAM" id="SSF52172">
    <property type="entry name" value="CheY-like"/>
    <property type="match status" value="1"/>
</dbReference>
<dbReference type="EMBL" id="CP137579">
    <property type="protein sequence ID" value="WOX30595.1"/>
    <property type="molecule type" value="Genomic_DNA"/>
</dbReference>
<evidence type="ECO:0000313" key="5">
    <source>
        <dbReference type="EMBL" id="WOX30595.1"/>
    </source>
</evidence>
<accession>A0A8I2KPX2</accession>
<dbReference type="InterPro" id="IPR050595">
    <property type="entry name" value="Bact_response_regulator"/>
</dbReference>
<evidence type="ECO:0000256" key="1">
    <source>
        <dbReference type="ARBA" id="ARBA00022553"/>
    </source>
</evidence>
<dbReference type="SMART" id="SM00448">
    <property type="entry name" value="REC"/>
    <property type="match status" value="1"/>
</dbReference>
<proteinExistence type="predicted"/>
<reference evidence="4" key="1">
    <citation type="submission" date="2019-10" db="EMBL/GenBank/DDBJ databases">
        <authorList>
            <person name="Paulsen S."/>
        </authorList>
    </citation>
    <scope>NUCLEOTIDE SEQUENCE</scope>
    <source>
        <strain evidence="4">LMG 19692</strain>
    </source>
</reference>
<name>A0A8I2KPX2_9GAMM</name>
<dbReference type="AlphaFoldDB" id="A0A8I2KPX2"/>
<keyword evidence="7" id="KW-1185">Reference proteome</keyword>
<dbReference type="Pfam" id="PF00072">
    <property type="entry name" value="Response_reg"/>
    <property type="match status" value="1"/>
</dbReference>
<dbReference type="Proteomes" id="UP000646877">
    <property type="component" value="Unassembled WGS sequence"/>
</dbReference>
<dbReference type="Gene3D" id="3.40.50.2300">
    <property type="match status" value="1"/>
</dbReference>
<evidence type="ECO:0000313" key="6">
    <source>
        <dbReference type="Proteomes" id="UP000646877"/>
    </source>
</evidence>
<keyword evidence="1 2" id="KW-0597">Phosphoprotein</keyword>
<evidence type="ECO:0000256" key="2">
    <source>
        <dbReference type="PROSITE-ProRule" id="PRU00169"/>
    </source>
</evidence>